<dbReference type="Gene3D" id="3.40.50.300">
    <property type="entry name" value="P-loop containing nucleotide triphosphate hydrolases"/>
    <property type="match status" value="1"/>
</dbReference>
<dbReference type="EMBL" id="NHTK01000171">
    <property type="protein sequence ID" value="PPR08041.1"/>
    <property type="molecule type" value="Genomic_DNA"/>
</dbReference>
<proteinExistence type="predicted"/>
<sequence>MSTPKWKLFLKLNLATKSIKEIPASVLPNPIITGRGSADLVQPTPAQVTLLQKTSTAELHRRSNGPITSFVLTTLVTEYLSQRNHSFLKESITASSTPHTRLLVVGATCLFCKPPQVTSWMTEKGVLWSIPTITQVRYNPLKLTSQVSNSVTEAPVAFLTMGDLKIECIKDATIRQANFDPVDNNKDVITLIMGPTGAGKSRFIEALEGNDTLRISKDQLESYTQRIETYKLDNVLWWEGPGTSPTLNGGRNNQGIYILDTPGSSDSQLSELEIVKMINEWLKSHNCTSIDCILYLCPITDIRLPRSKRRTIDMLKSLTRINERNPGVVVVVTTMWDRLWNERSINAAEGRFNQLQDNVWKDLLDTGGLITKFTNTHESAVDVINTLRARVTRGRNPHTAYNMEEAGIMKDAPFGRYLYQDLLDRLQNAQQHRQSLDAELVLPETQRSHELESDVRRRLQKIHCLISKLEIQVVGFGEPPAGFEYMSPVRHALMTKHNKGVGTFARIISSLKHLLEKGAVYHFRGGIKALISTLQGSKFRSSL</sequence>
<evidence type="ECO:0000259" key="1">
    <source>
        <dbReference type="Pfam" id="PF01926"/>
    </source>
</evidence>
<dbReference type="GO" id="GO:0005525">
    <property type="term" value="F:GTP binding"/>
    <property type="evidence" value="ECO:0007669"/>
    <property type="project" value="InterPro"/>
</dbReference>
<dbReference type="Pfam" id="PF01926">
    <property type="entry name" value="MMR_HSR1"/>
    <property type="match status" value="1"/>
</dbReference>
<comment type="caution">
    <text evidence="2">The sequence shown here is derived from an EMBL/GenBank/DDBJ whole genome shotgun (WGS) entry which is preliminary data.</text>
</comment>
<accession>A0A409YYF6</accession>
<evidence type="ECO:0000313" key="3">
    <source>
        <dbReference type="Proteomes" id="UP000284842"/>
    </source>
</evidence>
<dbReference type="InParanoid" id="A0A409YYF6"/>
<dbReference type="InterPro" id="IPR027417">
    <property type="entry name" value="P-loop_NTPase"/>
</dbReference>
<dbReference type="CDD" id="cd00882">
    <property type="entry name" value="Ras_like_GTPase"/>
    <property type="match status" value="1"/>
</dbReference>
<dbReference type="Proteomes" id="UP000284842">
    <property type="component" value="Unassembled WGS sequence"/>
</dbReference>
<reference evidence="2 3" key="1">
    <citation type="journal article" date="2018" name="Evol. Lett.">
        <title>Horizontal gene cluster transfer increased hallucinogenic mushroom diversity.</title>
        <authorList>
            <person name="Reynolds H.T."/>
            <person name="Vijayakumar V."/>
            <person name="Gluck-Thaler E."/>
            <person name="Korotkin H.B."/>
            <person name="Matheny P.B."/>
            <person name="Slot J.C."/>
        </authorList>
    </citation>
    <scope>NUCLEOTIDE SEQUENCE [LARGE SCALE GENOMIC DNA]</scope>
    <source>
        <strain evidence="2 3">2629</strain>
    </source>
</reference>
<dbReference type="SUPFAM" id="SSF52540">
    <property type="entry name" value="P-loop containing nucleoside triphosphate hydrolases"/>
    <property type="match status" value="1"/>
</dbReference>
<name>A0A409YYF6_9AGAR</name>
<dbReference type="OrthoDB" id="8954335at2759"/>
<dbReference type="AlphaFoldDB" id="A0A409YYF6"/>
<organism evidence="2 3">
    <name type="scientific">Panaeolus cyanescens</name>
    <dbReference type="NCBI Taxonomy" id="181874"/>
    <lineage>
        <taxon>Eukaryota</taxon>
        <taxon>Fungi</taxon>
        <taxon>Dikarya</taxon>
        <taxon>Basidiomycota</taxon>
        <taxon>Agaricomycotina</taxon>
        <taxon>Agaricomycetes</taxon>
        <taxon>Agaricomycetidae</taxon>
        <taxon>Agaricales</taxon>
        <taxon>Agaricineae</taxon>
        <taxon>Galeropsidaceae</taxon>
        <taxon>Panaeolus</taxon>
    </lineage>
</organism>
<feature type="domain" description="G" evidence="1">
    <location>
        <begin position="191"/>
        <end position="321"/>
    </location>
</feature>
<gene>
    <name evidence="2" type="ORF">CVT24_010840</name>
</gene>
<evidence type="ECO:0000313" key="2">
    <source>
        <dbReference type="EMBL" id="PPR08041.1"/>
    </source>
</evidence>
<dbReference type="InterPro" id="IPR006073">
    <property type="entry name" value="GTP-bd"/>
</dbReference>
<keyword evidence="3" id="KW-1185">Reference proteome</keyword>
<protein>
    <recommendedName>
        <fullName evidence="1">G domain-containing protein</fullName>
    </recommendedName>
</protein>